<dbReference type="InterPro" id="IPR028081">
    <property type="entry name" value="Leu-bd"/>
</dbReference>
<evidence type="ECO:0000256" key="2">
    <source>
        <dbReference type="ARBA" id="ARBA00022729"/>
    </source>
</evidence>
<evidence type="ECO:0000256" key="3">
    <source>
        <dbReference type="SAM" id="SignalP"/>
    </source>
</evidence>
<dbReference type="EMBL" id="JAVDSJ010000007">
    <property type="protein sequence ID" value="MDR6586547.1"/>
    <property type="molecule type" value="Genomic_DNA"/>
</dbReference>
<keyword evidence="2 3" id="KW-0732">Signal</keyword>
<dbReference type="Pfam" id="PF13458">
    <property type="entry name" value="Peripla_BP_6"/>
    <property type="match status" value="1"/>
</dbReference>
<dbReference type="PANTHER" id="PTHR47151">
    <property type="entry name" value="LEU/ILE/VAL-BINDING ABC TRANSPORTER SUBUNIT"/>
    <property type="match status" value="1"/>
</dbReference>
<keyword evidence="6" id="KW-1185">Reference proteome</keyword>
<evidence type="ECO:0000313" key="5">
    <source>
        <dbReference type="EMBL" id="MDR6586547.1"/>
    </source>
</evidence>
<comment type="similarity">
    <text evidence="1">Belongs to the leucine-binding protein family.</text>
</comment>
<accession>A0ABU1PM17</accession>
<dbReference type="Gene3D" id="3.40.50.2300">
    <property type="match status" value="2"/>
</dbReference>
<evidence type="ECO:0000256" key="1">
    <source>
        <dbReference type="ARBA" id="ARBA00010062"/>
    </source>
</evidence>
<dbReference type="CDD" id="cd06342">
    <property type="entry name" value="PBP1_ABC_LIVBP-like"/>
    <property type="match status" value="1"/>
</dbReference>
<comment type="caution">
    <text evidence="5">The sequence shown here is derived from an EMBL/GenBank/DDBJ whole genome shotgun (WGS) entry which is preliminary data.</text>
</comment>
<gene>
    <name evidence="5" type="ORF">J2W50_004777</name>
</gene>
<dbReference type="PANTHER" id="PTHR47151:SF2">
    <property type="entry name" value="AMINO ACID BINDING PROTEIN"/>
    <property type="match status" value="1"/>
</dbReference>
<feature type="signal peptide" evidence="3">
    <location>
        <begin position="1"/>
        <end position="41"/>
    </location>
</feature>
<protein>
    <submittedName>
        <fullName evidence="5">Branched-chain amino acid transport system substrate-binding protein</fullName>
    </submittedName>
</protein>
<sequence>MGPPRHGMSWLRRGSAVLLTWAAVAAMAVTAVNALSTPAWAAPAKRDVPAVTDEADSGDDTLAIGFAGPLSGASMAVGRSMQNGAQLAVDEANQRGLRIAGKSYRLKLVSQDDRADPGTAEYVARYLVGQRVIGVVGHWTSGTSLVAAPVYHAAGVIQVTPSAMSRKLTSLSYPRIFRTIPNNEGVGRLAADYAIARLGVKTVVTIDDRTPFGQGLAEQFARQAEAQGARVLGRYSVSDKTSDFNAPLMEARKQAPDLIFFGGLNWQAGILAKAIRRLKLEARLMASAGTVGLPFLMRAGADANGALVLEPGPPQDRMPGWKGFRQRYSQSFDSNIDLYAVFAYEAAQAIIQGIRQAGSSDPELVARAMHRLRFEGVSGTVAFNEEGDLLNPTFTMYEVKDQRWVPVERFSGLPR</sequence>
<organism evidence="5 6">
    <name type="scientific">Herbaspirillum frisingense</name>
    <dbReference type="NCBI Taxonomy" id="92645"/>
    <lineage>
        <taxon>Bacteria</taxon>
        <taxon>Pseudomonadati</taxon>
        <taxon>Pseudomonadota</taxon>
        <taxon>Betaproteobacteria</taxon>
        <taxon>Burkholderiales</taxon>
        <taxon>Oxalobacteraceae</taxon>
        <taxon>Herbaspirillum</taxon>
    </lineage>
</organism>
<dbReference type="InterPro" id="IPR028082">
    <property type="entry name" value="Peripla_BP_I"/>
</dbReference>
<name>A0ABU1PM17_9BURK</name>
<dbReference type="Proteomes" id="UP001260715">
    <property type="component" value="Unassembled WGS sequence"/>
</dbReference>
<evidence type="ECO:0000313" key="6">
    <source>
        <dbReference type="Proteomes" id="UP001260715"/>
    </source>
</evidence>
<feature type="chain" id="PRO_5045924381" evidence="3">
    <location>
        <begin position="42"/>
        <end position="415"/>
    </location>
</feature>
<reference evidence="5 6" key="1">
    <citation type="submission" date="2023-07" db="EMBL/GenBank/DDBJ databases">
        <title>Sorghum-associated microbial communities from plants grown in Nebraska, USA.</title>
        <authorList>
            <person name="Schachtman D."/>
        </authorList>
    </citation>
    <scope>NUCLEOTIDE SEQUENCE [LARGE SCALE GENOMIC DNA]</scope>
    <source>
        <strain evidence="5 6">596</strain>
    </source>
</reference>
<dbReference type="SUPFAM" id="SSF53822">
    <property type="entry name" value="Periplasmic binding protein-like I"/>
    <property type="match status" value="1"/>
</dbReference>
<feature type="domain" description="Leucine-binding protein" evidence="4">
    <location>
        <begin position="62"/>
        <end position="401"/>
    </location>
</feature>
<evidence type="ECO:0000259" key="4">
    <source>
        <dbReference type="Pfam" id="PF13458"/>
    </source>
</evidence>
<proteinExistence type="inferred from homology"/>